<dbReference type="PANTHER" id="PTHR45982">
    <property type="entry name" value="REGULATOR OF CHROMOSOME CONDENSATION"/>
    <property type="match status" value="1"/>
</dbReference>
<dbReference type="PANTHER" id="PTHR45982:SF1">
    <property type="entry name" value="REGULATOR OF CHROMOSOME CONDENSATION"/>
    <property type="match status" value="1"/>
</dbReference>
<dbReference type="InterPro" id="IPR009091">
    <property type="entry name" value="RCC1/BLIP-II"/>
</dbReference>
<evidence type="ECO:0000313" key="4">
    <source>
        <dbReference type="Proteomes" id="UP000064967"/>
    </source>
</evidence>
<evidence type="ECO:0000256" key="2">
    <source>
        <dbReference type="SAM" id="SignalP"/>
    </source>
</evidence>
<proteinExistence type="predicted"/>
<gene>
    <name evidence="3" type="ORF">AKJ09_02190</name>
</gene>
<feature type="chain" id="PRO_5005465820" evidence="2">
    <location>
        <begin position="25"/>
        <end position="447"/>
    </location>
</feature>
<dbReference type="Pfam" id="PF00415">
    <property type="entry name" value="RCC1"/>
    <property type="match status" value="1"/>
</dbReference>
<dbReference type="InterPro" id="IPR000408">
    <property type="entry name" value="Reg_chr_condens"/>
</dbReference>
<dbReference type="PROSITE" id="PS51257">
    <property type="entry name" value="PROKAR_LIPOPROTEIN"/>
    <property type="match status" value="1"/>
</dbReference>
<evidence type="ECO:0000256" key="1">
    <source>
        <dbReference type="SAM" id="MobiDB-lite"/>
    </source>
</evidence>
<dbReference type="Proteomes" id="UP000064967">
    <property type="component" value="Chromosome"/>
</dbReference>
<dbReference type="InterPro" id="IPR051553">
    <property type="entry name" value="Ran_GTPase-activating"/>
</dbReference>
<accession>A0A0K1PQ64</accession>
<dbReference type="GO" id="GO:0005737">
    <property type="term" value="C:cytoplasm"/>
    <property type="evidence" value="ECO:0007669"/>
    <property type="project" value="TreeGrafter"/>
</dbReference>
<reference evidence="3 4" key="1">
    <citation type="submission" date="2015-08" db="EMBL/GenBank/DDBJ databases">
        <authorList>
            <person name="Babu N.S."/>
            <person name="Beckwith C.J."/>
            <person name="Beseler K.G."/>
            <person name="Brison A."/>
            <person name="Carone J.V."/>
            <person name="Caskin T.P."/>
            <person name="Diamond M."/>
            <person name="Durham M.E."/>
            <person name="Foxe J.M."/>
            <person name="Go M."/>
            <person name="Henderson B.A."/>
            <person name="Jones I.B."/>
            <person name="McGettigan J.A."/>
            <person name="Micheletti S.J."/>
            <person name="Nasrallah M.E."/>
            <person name="Ortiz D."/>
            <person name="Piller C.R."/>
            <person name="Privatt S.R."/>
            <person name="Schneider S.L."/>
            <person name="Sharp S."/>
            <person name="Smith T.C."/>
            <person name="Stanton J.D."/>
            <person name="Ullery H.E."/>
            <person name="Wilson R.J."/>
            <person name="Serrano M.G."/>
            <person name="Buck G."/>
            <person name="Lee V."/>
            <person name="Wang Y."/>
            <person name="Carvalho R."/>
            <person name="Voegtly L."/>
            <person name="Shi R."/>
            <person name="Duckworth R."/>
            <person name="Johnson A."/>
            <person name="Loviza R."/>
            <person name="Walstead R."/>
            <person name="Shah Z."/>
            <person name="Kiflezghi M."/>
            <person name="Wade K."/>
            <person name="Ball S.L."/>
            <person name="Bradley K.W."/>
            <person name="Asai D.J."/>
            <person name="Bowman C.A."/>
            <person name="Russell D.A."/>
            <person name="Pope W.H."/>
            <person name="Jacobs-Sera D."/>
            <person name="Hendrix R.W."/>
            <person name="Hatfull G.F."/>
        </authorList>
    </citation>
    <scope>NUCLEOTIDE SEQUENCE [LARGE SCALE GENOMIC DNA]</scope>
    <source>
        <strain evidence="3 4">DSM 27648</strain>
    </source>
</reference>
<dbReference type="STRING" id="1391654.AKJ09_02190"/>
<dbReference type="Pfam" id="PF13540">
    <property type="entry name" value="RCC1_2"/>
    <property type="match status" value="2"/>
</dbReference>
<evidence type="ECO:0000313" key="3">
    <source>
        <dbReference type="EMBL" id="AKU95526.1"/>
    </source>
</evidence>
<name>A0A0K1PQ64_9BACT</name>
<feature type="signal peptide" evidence="2">
    <location>
        <begin position="1"/>
        <end position="24"/>
    </location>
</feature>
<dbReference type="SUPFAM" id="SSF50985">
    <property type="entry name" value="RCC1/BLIP-II"/>
    <property type="match status" value="1"/>
</dbReference>
<keyword evidence="4" id="KW-1185">Reference proteome</keyword>
<dbReference type="OrthoDB" id="9758365at2"/>
<protein>
    <submittedName>
        <fullName evidence="3">BNR repeat domain protein</fullName>
    </submittedName>
</protein>
<dbReference type="PROSITE" id="PS50012">
    <property type="entry name" value="RCC1_3"/>
    <property type="match status" value="2"/>
</dbReference>
<dbReference type="KEGG" id="llu:AKJ09_02190"/>
<dbReference type="AlphaFoldDB" id="A0A0K1PQ64"/>
<dbReference type="RefSeq" id="WP_146646962.1">
    <property type="nucleotide sequence ID" value="NZ_CP012333.1"/>
</dbReference>
<dbReference type="Gene3D" id="2.130.10.30">
    <property type="entry name" value="Regulator of chromosome condensation 1/beta-lactamase-inhibitor protein II"/>
    <property type="match status" value="2"/>
</dbReference>
<feature type="region of interest" description="Disordered" evidence="1">
    <location>
        <begin position="27"/>
        <end position="49"/>
    </location>
</feature>
<keyword evidence="2" id="KW-0732">Signal</keyword>
<sequence>MKRRTMFLLPSAIACLIIASCTSATVDSAPVESDGGSPPPAEAGAPDAVADARPVDDGGTKALEVECKVEPCYLALSGNGGEHTCGLVKDGTVRCWGRDSMTPPQSVDGIVEPGDNALGRGGLVSALESATPQPVSGLGNVTQISVGSNFGTCARTSDGSVFCWGRNDYGQLGRPASEARLLTPTRVEGLPPVDEVQLGAVTACAIGSADRALYCWGQWMTGLGVDAGDDPTFAPQRVSTFRPPVHAVVVGAGHRDELSGGDTIMALLDGGILASVGRHLAVGTIGSEPPSRPAEIEGVARIGAFAFVGYDGLVTRWSYLQDAFGSTTGFVHETLYLPARAEVVDVKLGGVEALAQGGALLSTGRLFRWGLNSSGTLGVDPSTEARANYPREVTGLGGQVVSFATMRSSTCALLVSGEIKCWGANGNGELGRGSIDWLAHPEAEAIR</sequence>
<dbReference type="EMBL" id="CP012333">
    <property type="protein sequence ID" value="AKU95526.1"/>
    <property type="molecule type" value="Genomic_DNA"/>
</dbReference>
<dbReference type="GO" id="GO:0005085">
    <property type="term" value="F:guanyl-nucleotide exchange factor activity"/>
    <property type="evidence" value="ECO:0007669"/>
    <property type="project" value="TreeGrafter"/>
</dbReference>
<organism evidence="3 4">
    <name type="scientific">Labilithrix luteola</name>
    <dbReference type="NCBI Taxonomy" id="1391654"/>
    <lineage>
        <taxon>Bacteria</taxon>
        <taxon>Pseudomonadati</taxon>
        <taxon>Myxococcota</taxon>
        <taxon>Polyangia</taxon>
        <taxon>Polyangiales</taxon>
        <taxon>Labilitrichaceae</taxon>
        <taxon>Labilithrix</taxon>
    </lineage>
</organism>